<evidence type="ECO:0000259" key="1">
    <source>
        <dbReference type="Pfam" id="PF18648"/>
    </source>
</evidence>
<comment type="caution">
    <text evidence="2">The sequence shown here is derived from an EMBL/GenBank/DDBJ whole genome shotgun (WGS) entry which is preliminary data.</text>
</comment>
<dbReference type="AlphaFoldDB" id="A0A0B4ETH0"/>
<protein>
    <recommendedName>
        <fullName evidence="1">Tse2 ADP-ribosyltransferase toxin domain-containing protein</fullName>
    </recommendedName>
</protein>
<feature type="domain" description="Tse2 ADP-ribosyltransferase toxin" evidence="1">
    <location>
        <begin position="34"/>
        <end position="127"/>
    </location>
</feature>
<reference evidence="2 3" key="1">
    <citation type="journal article" date="2014" name="Proc. Natl. Acad. Sci. U.S.A.">
        <title>Trajectory and genomic determinants of fungal-pathogen speciation and host adaptation.</title>
        <authorList>
            <person name="Hu X."/>
            <person name="Xiao G."/>
            <person name="Zheng P."/>
            <person name="Shang Y."/>
            <person name="Su Y."/>
            <person name="Zhang X."/>
            <person name="Liu X."/>
            <person name="Zhan S."/>
            <person name="St Leger R.J."/>
            <person name="Wang C."/>
        </authorList>
    </citation>
    <scope>NUCLEOTIDE SEQUENCE [LARGE SCALE GENOMIC DNA]</scope>
    <source>
        <strain evidence="2 3">ARSEF 549</strain>
    </source>
</reference>
<name>A0A0B4ETH0_METAF</name>
<dbReference type="InterPro" id="IPR041018">
    <property type="entry name" value="ADPRTs_Tse2"/>
</dbReference>
<evidence type="ECO:0000313" key="2">
    <source>
        <dbReference type="EMBL" id="KID65225.1"/>
    </source>
</evidence>
<dbReference type="Pfam" id="PF18648">
    <property type="entry name" value="ADPRTs_Tse2"/>
    <property type="match status" value="1"/>
</dbReference>
<dbReference type="Proteomes" id="UP000031186">
    <property type="component" value="Unassembled WGS sequence"/>
</dbReference>
<dbReference type="EMBL" id="AZNF01000007">
    <property type="protein sequence ID" value="KID65225.1"/>
    <property type="molecule type" value="Genomic_DNA"/>
</dbReference>
<dbReference type="OrthoDB" id="4951319at2759"/>
<keyword evidence="3" id="KW-1185">Reference proteome</keyword>
<sequence length="169" mass="19687">MIGRVFSFSNLRRQPYMLLRRQFSVKAIYSSFPATLHYYCPRRTSSLFDHQETESRSDDIYDEGVAIHKNGLVYPAVNASSVSNGAVMFPNTFLMQELVRRYFDEALDREDEGKQVETPFIYTLPKDLNRSLDEFYNKHARKETAEEWLDAHPFQQAVADDADAVWMAK</sequence>
<dbReference type="HOGENOM" id="CLU_108095_0_0_1"/>
<dbReference type="VEuPathDB" id="FungiDB:MAN_06236"/>
<evidence type="ECO:0000313" key="3">
    <source>
        <dbReference type="Proteomes" id="UP000031186"/>
    </source>
</evidence>
<proteinExistence type="predicted"/>
<organism evidence="2 3">
    <name type="scientific">Metarhizium anisopliae (strain ARSEF 549)</name>
    <dbReference type="NCBI Taxonomy" id="3151832"/>
    <lineage>
        <taxon>Eukaryota</taxon>
        <taxon>Fungi</taxon>
        <taxon>Dikarya</taxon>
        <taxon>Ascomycota</taxon>
        <taxon>Pezizomycotina</taxon>
        <taxon>Sordariomycetes</taxon>
        <taxon>Hypocreomycetidae</taxon>
        <taxon>Hypocreales</taxon>
        <taxon>Clavicipitaceae</taxon>
        <taxon>Metarhizium</taxon>
    </lineage>
</organism>
<accession>A0A0B4ETH0</accession>
<feature type="non-terminal residue" evidence="2">
    <location>
        <position position="1"/>
    </location>
</feature>
<gene>
    <name evidence="2" type="ORF">MAN_06236</name>
</gene>